<feature type="transmembrane region" description="Helical" evidence="8">
    <location>
        <begin position="352"/>
        <end position="372"/>
    </location>
</feature>
<keyword evidence="12" id="KW-1185">Reference proteome</keyword>
<feature type="transmembrane region" description="Helical" evidence="8">
    <location>
        <begin position="207"/>
        <end position="228"/>
    </location>
</feature>
<evidence type="ECO:0000256" key="9">
    <source>
        <dbReference type="SAM" id="SignalP"/>
    </source>
</evidence>
<feature type="transmembrane region" description="Helical" evidence="8">
    <location>
        <begin position="101"/>
        <end position="122"/>
    </location>
</feature>
<evidence type="ECO:0000256" key="7">
    <source>
        <dbReference type="SAM" id="MobiDB-lite"/>
    </source>
</evidence>
<protein>
    <recommendedName>
        <fullName evidence="10">Proline-rich transmembrane protein 3/4 domain-containing protein</fullName>
    </recommendedName>
</protein>
<feature type="transmembrane region" description="Helical" evidence="8">
    <location>
        <begin position="392"/>
        <end position="415"/>
    </location>
</feature>
<dbReference type="OrthoDB" id="10066605at2759"/>
<evidence type="ECO:0000259" key="10">
    <source>
        <dbReference type="Pfam" id="PF25987"/>
    </source>
</evidence>
<gene>
    <name evidence="11" type="ORF">pdam_00002201</name>
</gene>
<keyword evidence="6 8" id="KW-0472">Membrane</keyword>
<name>A0A3M6U1K9_POCDA</name>
<feature type="domain" description="Proline-rich transmembrane protein 3/4" evidence="10">
    <location>
        <begin position="43"/>
        <end position="234"/>
    </location>
</feature>
<comment type="caution">
    <text evidence="11">The sequence shown here is derived from an EMBL/GenBank/DDBJ whole genome shotgun (WGS) entry which is preliminary data.</text>
</comment>
<proteinExistence type="predicted"/>
<evidence type="ECO:0000256" key="4">
    <source>
        <dbReference type="ARBA" id="ARBA00022729"/>
    </source>
</evidence>
<evidence type="ECO:0000256" key="6">
    <source>
        <dbReference type="ARBA" id="ARBA00023136"/>
    </source>
</evidence>
<evidence type="ECO:0000256" key="5">
    <source>
        <dbReference type="ARBA" id="ARBA00022989"/>
    </source>
</evidence>
<keyword evidence="5 8" id="KW-1133">Transmembrane helix</keyword>
<keyword evidence="3 8" id="KW-0812">Transmembrane</keyword>
<reference evidence="11 12" key="1">
    <citation type="journal article" date="2018" name="Sci. Rep.">
        <title>Comparative analysis of the Pocillopora damicornis genome highlights role of immune system in coral evolution.</title>
        <authorList>
            <person name="Cunning R."/>
            <person name="Bay R.A."/>
            <person name="Gillette P."/>
            <person name="Baker A.C."/>
            <person name="Traylor-Knowles N."/>
        </authorList>
    </citation>
    <scope>NUCLEOTIDE SEQUENCE [LARGE SCALE GENOMIC DNA]</scope>
    <source>
        <strain evidence="11">RSMAS</strain>
        <tissue evidence="11">Whole animal</tissue>
    </source>
</reference>
<dbReference type="PANTHER" id="PTHR35578:SF6">
    <property type="entry name" value="PROLINE-RICH TRANSMEMBRANE PROTEIN 4"/>
    <property type="match status" value="1"/>
</dbReference>
<feature type="transmembrane region" description="Helical" evidence="8">
    <location>
        <begin position="142"/>
        <end position="165"/>
    </location>
</feature>
<feature type="domain" description="Proline-rich transmembrane protein 3/4" evidence="10">
    <location>
        <begin position="344"/>
        <end position="424"/>
    </location>
</feature>
<dbReference type="Pfam" id="PF25987">
    <property type="entry name" value="PRRT3"/>
    <property type="match status" value="2"/>
</dbReference>
<organism evidence="11 12">
    <name type="scientific">Pocillopora damicornis</name>
    <name type="common">Cauliflower coral</name>
    <name type="synonym">Millepora damicornis</name>
    <dbReference type="NCBI Taxonomy" id="46731"/>
    <lineage>
        <taxon>Eukaryota</taxon>
        <taxon>Metazoa</taxon>
        <taxon>Cnidaria</taxon>
        <taxon>Anthozoa</taxon>
        <taxon>Hexacorallia</taxon>
        <taxon>Scleractinia</taxon>
        <taxon>Astrocoeniina</taxon>
        <taxon>Pocilloporidae</taxon>
        <taxon>Pocillopora</taxon>
    </lineage>
</organism>
<dbReference type="EMBL" id="RCHS01002416">
    <property type="protein sequence ID" value="RMX47496.1"/>
    <property type="molecule type" value="Genomic_DNA"/>
</dbReference>
<dbReference type="InterPro" id="IPR052836">
    <property type="entry name" value="PRRT_domain-containing"/>
</dbReference>
<dbReference type="Proteomes" id="UP000275408">
    <property type="component" value="Unassembled WGS sequence"/>
</dbReference>
<evidence type="ECO:0000313" key="11">
    <source>
        <dbReference type="EMBL" id="RMX47496.1"/>
    </source>
</evidence>
<evidence type="ECO:0000256" key="1">
    <source>
        <dbReference type="ARBA" id="ARBA00004141"/>
    </source>
</evidence>
<evidence type="ECO:0000256" key="2">
    <source>
        <dbReference type="ARBA" id="ARBA00022553"/>
    </source>
</evidence>
<evidence type="ECO:0000256" key="8">
    <source>
        <dbReference type="SAM" id="Phobius"/>
    </source>
</evidence>
<evidence type="ECO:0000256" key="3">
    <source>
        <dbReference type="ARBA" id="ARBA00022692"/>
    </source>
</evidence>
<feature type="compositionally biased region" description="Basic and acidic residues" evidence="7">
    <location>
        <begin position="269"/>
        <end position="281"/>
    </location>
</feature>
<feature type="transmembrane region" description="Helical" evidence="8">
    <location>
        <begin position="62"/>
        <end position="80"/>
    </location>
</feature>
<feature type="chain" id="PRO_5018105989" description="Proline-rich transmembrane protein 3/4 domain-containing protein" evidence="9">
    <location>
        <begin position="25"/>
        <end position="457"/>
    </location>
</feature>
<sequence>MIVNEFKGFKFLCVACIFIPNVIAAPNTERTPRGEDVAFPGRDTAAPEPGPFWITAKQQWGWLWKLHWIGLGLAFALLALKSLWAVIRSPEIINNFAGMNLFYSINLLLIALGTTRSLYLWIDPYESEENIPNCPLWVVRPLFGIAFPCLMSAFCLVHVAFLEVAKIQVGSPKLKNPLFVGCIIFVHFAVVLVSDTTTAIKADRTELLIVCQSFFIVWGLLNSICFMYSGSRVVITTINIRNKICEMENAEWRQLTRLPQTTVDPWPPGKDHGGHNEEAPKRQNQPGTDLGNGDPNSAFTIEPPRPPSDHGAAVQSIKPLRLSVHVPILARNQRSPNTTFPLTGKERAVKKVASITMITSILSILCCGLQAYSLFGVHGAYTRTVTPKPWPWFAFETSFRLIELAMGFMLSYCVLHPYVGRRKRSFTNILCPKRKGKTATPRIVITPINGRRDGDFS</sequence>
<comment type="subcellular location">
    <subcellularLocation>
        <location evidence="1">Membrane</location>
        <topology evidence="1">Multi-pass membrane protein</topology>
    </subcellularLocation>
</comment>
<dbReference type="AlphaFoldDB" id="A0A3M6U1K9"/>
<dbReference type="InterPro" id="IPR059081">
    <property type="entry name" value="PRRT3-4"/>
</dbReference>
<keyword evidence="4 9" id="KW-0732">Signal</keyword>
<dbReference type="PANTHER" id="PTHR35578">
    <property type="entry name" value="PROLINE-RICH TRANSMEMBRANE PROTEIN 4-RELATED"/>
    <property type="match status" value="1"/>
</dbReference>
<accession>A0A3M6U1K9</accession>
<evidence type="ECO:0000313" key="12">
    <source>
        <dbReference type="Proteomes" id="UP000275408"/>
    </source>
</evidence>
<feature type="signal peptide" evidence="9">
    <location>
        <begin position="1"/>
        <end position="24"/>
    </location>
</feature>
<keyword evidence="2" id="KW-0597">Phosphoprotein</keyword>
<feature type="region of interest" description="Disordered" evidence="7">
    <location>
        <begin position="256"/>
        <end position="313"/>
    </location>
</feature>
<feature type="transmembrane region" description="Helical" evidence="8">
    <location>
        <begin position="177"/>
        <end position="195"/>
    </location>
</feature>